<dbReference type="OrthoDB" id="4627718at2"/>
<evidence type="ECO:0000313" key="3">
    <source>
        <dbReference type="Proteomes" id="UP000247781"/>
    </source>
</evidence>
<evidence type="ECO:0000313" key="2">
    <source>
        <dbReference type="EMBL" id="PXX05565.1"/>
    </source>
</evidence>
<sequence length="128" mass="13916">MRKTLVIVTGLVLISSAPAHAATDEDQVRAVLNGMNGSYNSSDFKGFAAHLCADMLRKAGFEAGWYASRKSDGTTQIIINSVEVTGVDAVANVRFEAANHADTKTLDVEFLREGAEWKACRYDVGRYI</sequence>
<name>A0A318HBG3_9MYCO</name>
<dbReference type="AlphaFoldDB" id="A0A318HBG3"/>
<feature type="chain" id="PRO_5016464552" description="DUF4878 domain-containing protein" evidence="1">
    <location>
        <begin position="22"/>
        <end position="128"/>
    </location>
</feature>
<gene>
    <name evidence="2" type="ORF">C8E89_11774</name>
</gene>
<evidence type="ECO:0008006" key="4">
    <source>
        <dbReference type="Google" id="ProtNLM"/>
    </source>
</evidence>
<keyword evidence="3" id="KW-1185">Reference proteome</keyword>
<protein>
    <recommendedName>
        <fullName evidence="4">DUF4878 domain-containing protein</fullName>
    </recommendedName>
</protein>
<accession>A0A318HBG3</accession>
<comment type="caution">
    <text evidence="2">The sequence shown here is derived from an EMBL/GenBank/DDBJ whole genome shotgun (WGS) entry which is preliminary data.</text>
</comment>
<dbReference type="Proteomes" id="UP000247781">
    <property type="component" value="Unassembled WGS sequence"/>
</dbReference>
<reference evidence="3" key="1">
    <citation type="submission" date="2018-05" db="EMBL/GenBank/DDBJ databases">
        <authorList>
            <person name="Deangelis K."/>
            <person name="Huntemann M."/>
            <person name="Clum A."/>
            <person name="Pillay M."/>
            <person name="Palaniappan K."/>
            <person name="Varghese N."/>
            <person name="Mikhailova N."/>
            <person name="Stamatis D."/>
            <person name="Reddy T."/>
            <person name="Daum C."/>
            <person name="Shapiro N."/>
            <person name="Ivanova N."/>
            <person name="Kyrpides N."/>
            <person name="Woyke T."/>
        </authorList>
    </citation>
    <scope>NUCLEOTIDE SEQUENCE [LARGE SCALE GENOMIC DNA]</scope>
    <source>
        <strain evidence="3">GAS496</strain>
    </source>
</reference>
<evidence type="ECO:0000256" key="1">
    <source>
        <dbReference type="SAM" id="SignalP"/>
    </source>
</evidence>
<proteinExistence type="predicted"/>
<keyword evidence="1" id="KW-0732">Signal</keyword>
<reference evidence="2 3" key="2">
    <citation type="submission" date="2018-06" db="EMBL/GenBank/DDBJ databases">
        <title>Sequencing of bacterial isolates from soil warming experiment in Harvard Forest, Massachusetts, USA.</title>
        <authorList>
            <person name="Deangelis K.PhD."/>
        </authorList>
    </citation>
    <scope>NUCLEOTIDE SEQUENCE [LARGE SCALE GENOMIC DNA]</scope>
    <source>
        <strain evidence="2 3">GAS496</strain>
    </source>
</reference>
<dbReference type="RefSeq" id="WP_110318354.1">
    <property type="nucleotide sequence ID" value="NZ_QJJU01000017.1"/>
</dbReference>
<organism evidence="2 3">
    <name type="scientific">Mycolicibacterium moriokaense</name>
    <dbReference type="NCBI Taxonomy" id="39691"/>
    <lineage>
        <taxon>Bacteria</taxon>
        <taxon>Bacillati</taxon>
        <taxon>Actinomycetota</taxon>
        <taxon>Actinomycetes</taxon>
        <taxon>Mycobacteriales</taxon>
        <taxon>Mycobacteriaceae</taxon>
        <taxon>Mycolicibacterium</taxon>
    </lineage>
</organism>
<feature type="signal peptide" evidence="1">
    <location>
        <begin position="1"/>
        <end position="21"/>
    </location>
</feature>
<dbReference type="EMBL" id="QJJU01000017">
    <property type="protein sequence ID" value="PXX05565.1"/>
    <property type="molecule type" value="Genomic_DNA"/>
</dbReference>